<reference key="2">
    <citation type="submission" date="2011-04" db="EMBL/GenBank/DDBJ databases">
        <title>Complete sequence of chromosome of Haliscomenobacter hydrossis DSM 1100.</title>
        <authorList>
            <consortium name="US DOE Joint Genome Institute (JGI-PGF)"/>
            <person name="Lucas S."/>
            <person name="Han J."/>
            <person name="Lapidus A."/>
            <person name="Bruce D."/>
            <person name="Goodwin L."/>
            <person name="Pitluck S."/>
            <person name="Peters L."/>
            <person name="Kyrpides N."/>
            <person name="Mavromatis K."/>
            <person name="Ivanova N."/>
            <person name="Ovchinnikova G."/>
            <person name="Pagani I."/>
            <person name="Daligault H."/>
            <person name="Detter J.C."/>
            <person name="Han C."/>
            <person name="Land M."/>
            <person name="Hauser L."/>
            <person name="Markowitz V."/>
            <person name="Cheng J.-F."/>
            <person name="Hugenholtz P."/>
            <person name="Woyke T."/>
            <person name="Wu D."/>
            <person name="Verbarg S."/>
            <person name="Frueling A."/>
            <person name="Brambilla E."/>
            <person name="Klenk H.-P."/>
            <person name="Eisen J.A."/>
        </authorList>
    </citation>
    <scope>NUCLEOTIDE SEQUENCE</scope>
    <source>
        <strain>DSM 1100</strain>
    </source>
</reference>
<protein>
    <recommendedName>
        <fullName evidence="3">Cyclase/dehydrase</fullName>
    </recommendedName>
</protein>
<dbReference type="Proteomes" id="UP000008461">
    <property type="component" value="Chromosome"/>
</dbReference>
<evidence type="ECO:0000313" key="2">
    <source>
        <dbReference type="Proteomes" id="UP000008461"/>
    </source>
</evidence>
<dbReference type="STRING" id="760192.Halhy_4926"/>
<evidence type="ECO:0000313" key="1">
    <source>
        <dbReference type="EMBL" id="AEE52754.1"/>
    </source>
</evidence>
<dbReference type="OrthoDB" id="459727at2"/>
<proteinExistence type="predicted"/>
<name>F4L045_HALH1</name>
<accession>F4L045</accession>
<dbReference type="RefSeq" id="WP_013767290.1">
    <property type="nucleotide sequence ID" value="NC_015510.1"/>
</dbReference>
<dbReference type="eggNOG" id="ENOG502ZKHE">
    <property type="taxonomic scope" value="Bacteria"/>
</dbReference>
<reference evidence="1 2" key="1">
    <citation type="journal article" date="2011" name="Stand. Genomic Sci.">
        <title>Complete genome sequence of Haliscomenobacter hydrossis type strain (O).</title>
        <authorList>
            <consortium name="US DOE Joint Genome Institute (JGI-PGF)"/>
            <person name="Daligault H."/>
            <person name="Lapidus A."/>
            <person name="Zeytun A."/>
            <person name="Nolan M."/>
            <person name="Lucas S."/>
            <person name="Del Rio T.G."/>
            <person name="Tice H."/>
            <person name="Cheng J.F."/>
            <person name="Tapia R."/>
            <person name="Han C."/>
            <person name="Goodwin L."/>
            <person name="Pitluck S."/>
            <person name="Liolios K."/>
            <person name="Pagani I."/>
            <person name="Ivanova N."/>
            <person name="Huntemann M."/>
            <person name="Mavromatis K."/>
            <person name="Mikhailova N."/>
            <person name="Pati A."/>
            <person name="Chen A."/>
            <person name="Palaniappan K."/>
            <person name="Land M."/>
            <person name="Hauser L."/>
            <person name="Brambilla E.M."/>
            <person name="Rohde M."/>
            <person name="Verbarg S."/>
            <person name="Goker M."/>
            <person name="Bristow J."/>
            <person name="Eisen J.A."/>
            <person name="Markowitz V."/>
            <person name="Hugenholtz P."/>
            <person name="Kyrpides N.C."/>
            <person name="Klenk H.P."/>
            <person name="Woyke T."/>
        </authorList>
    </citation>
    <scope>NUCLEOTIDE SEQUENCE [LARGE SCALE GENOMIC DNA]</scope>
    <source>
        <strain evidence="2">ATCC 27775 / DSM 1100 / LMG 10767 / O</strain>
    </source>
</reference>
<keyword evidence="2" id="KW-1185">Reference proteome</keyword>
<sequence length="167" mass="18767">MQINTVVIIKHPLEPVWEAMQNQLSEIAFQVDDIESIQLQERQVSEASEVVITNVWKAKPMLPDFLKSMIQPDMLTWTDTAVWKTSSRTCHWVIHSHYFKEKMDCTGVTLFEPALGGRGCRLSVQGNLQWNGGTIGVLQQGIEAVIGNIIPANFRKLAHAVEGFLHG</sequence>
<dbReference type="AlphaFoldDB" id="F4L045"/>
<organism evidence="1 2">
    <name type="scientific">Haliscomenobacter hydrossis (strain ATCC 27775 / DSM 1100 / LMG 10767 / O)</name>
    <dbReference type="NCBI Taxonomy" id="760192"/>
    <lineage>
        <taxon>Bacteria</taxon>
        <taxon>Pseudomonadati</taxon>
        <taxon>Bacteroidota</taxon>
        <taxon>Saprospiria</taxon>
        <taxon>Saprospirales</taxon>
        <taxon>Haliscomenobacteraceae</taxon>
        <taxon>Haliscomenobacter</taxon>
    </lineage>
</organism>
<dbReference type="KEGG" id="hhy:Halhy_4926"/>
<gene>
    <name evidence="1" type="ordered locus">Halhy_4926</name>
</gene>
<evidence type="ECO:0008006" key="3">
    <source>
        <dbReference type="Google" id="ProtNLM"/>
    </source>
</evidence>
<dbReference type="HOGENOM" id="CLU_1509884_0_0_10"/>
<dbReference type="EMBL" id="CP002691">
    <property type="protein sequence ID" value="AEE52754.1"/>
    <property type="molecule type" value="Genomic_DNA"/>
</dbReference>